<accession>A0AAU8BJ83</accession>
<protein>
    <recommendedName>
        <fullName evidence="2">Sulfotransferase domain-containing protein</fullName>
    </recommendedName>
</protein>
<dbReference type="RefSeq" id="WP_353497640.1">
    <property type="nucleotide sequence ID" value="NZ_CP115920.1"/>
</dbReference>
<gene>
    <name evidence="1" type="ORF">PG915_01900</name>
</gene>
<organism evidence="1">
    <name type="scientific">Vibrio chaetopteri</name>
    <dbReference type="NCBI Taxonomy" id="3016528"/>
    <lineage>
        <taxon>Bacteria</taxon>
        <taxon>Pseudomonadati</taxon>
        <taxon>Pseudomonadota</taxon>
        <taxon>Gammaproteobacteria</taxon>
        <taxon>Vibrionales</taxon>
        <taxon>Vibrionaceae</taxon>
        <taxon>Vibrio</taxon>
    </lineage>
</organism>
<evidence type="ECO:0000313" key="1">
    <source>
        <dbReference type="EMBL" id="XCD16357.1"/>
    </source>
</evidence>
<sequence length="285" mass="32777">MSINLNQPKTLIFHPGIGKTATSAIQTIGLELPTNNSRQACFSPYGVYGGAHNHFASVHPGFSPAIFEKEWKELLKFALNRDASTIVSSEFLIRDNANHIGDMLESALKSGLQVKVLFAIRDYTDYLKSAYLQAVKVQWGLRQNEHVFDFCHRELGQIRLPEKLDTWARHIGDENIYVKEFTRESKDFVRSFFSDIEIALPDDISTNQKVNSSIPFEAAQTLRAFDRVCKDVEKRKELISFLSNIDYDGKHQQSVSNKIKKEITRNTYQHDCERLKARYQWIESK</sequence>
<dbReference type="EMBL" id="CP115920">
    <property type="protein sequence ID" value="XCD16357.1"/>
    <property type="molecule type" value="Genomic_DNA"/>
</dbReference>
<name>A0AAU8BJ83_9VIBR</name>
<evidence type="ECO:0008006" key="2">
    <source>
        <dbReference type="Google" id="ProtNLM"/>
    </source>
</evidence>
<dbReference type="AlphaFoldDB" id="A0AAU8BJ83"/>
<proteinExistence type="predicted"/>
<dbReference type="InterPro" id="IPR027417">
    <property type="entry name" value="P-loop_NTPase"/>
</dbReference>
<reference evidence="1" key="1">
    <citation type="submission" date="2023-01" db="EMBL/GenBank/DDBJ databases">
        <title>Vibrio sp. CB1-14 genome sequencing.</title>
        <authorList>
            <person name="Otstavnykh N."/>
            <person name="Isaeva M."/>
            <person name="Meleshko D."/>
        </authorList>
    </citation>
    <scope>NUCLEOTIDE SEQUENCE</scope>
    <source>
        <strain evidence="1">CB1-14</strain>
    </source>
</reference>
<dbReference type="SUPFAM" id="SSF52540">
    <property type="entry name" value="P-loop containing nucleoside triphosphate hydrolases"/>
    <property type="match status" value="1"/>
</dbReference>
<dbReference type="KEGG" id="vck:PG915_01900"/>